<dbReference type="AlphaFoldDB" id="A0A834W5D4"/>
<dbReference type="Proteomes" id="UP000634136">
    <property type="component" value="Unassembled WGS sequence"/>
</dbReference>
<gene>
    <name evidence="2" type="ORF">G2W53_038627</name>
</gene>
<reference evidence="2" key="1">
    <citation type="submission" date="2020-09" db="EMBL/GenBank/DDBJ databases">
        <title>Genome-Enabled Discovery of Anthraquinone Biosynthesis in Senna tora.</title>
        <authorList>
            <person name="Kang S.-H."/>
            <person name="Pandey R.P."/>
            <person name="Lee C.-M."/>
            <person name="Sim J.-S."/>
            <person name="Jeong J.-T."/>
            <person name="Choi B.-S."/>
            <person name="Jung M."/>
            <person name="Ginzburg D."/>
            <person name="Zhao K."/>
            <person name="Won S.Y."/>
            <person name="Oh T.-J."/>
            <person name="Yu Y."/>
            <person name="Kim N.-H."/>
            <person name="Lee O.R."/>
            <person name="Lee T.-H."/>
            <person name="Bashyal P."/>
            <person name="Kim T.-S."/>
            <person name="Lee W.-H."/>
            <person name="Kawkins C."/>
            <person name="Kim C.-K."/>
            <person name="Kim J.S."/>
            <person name="Ahn B.O."/>
            <person name="Rhee S.Y."/>
            <person name="Sohng J.K."/>
        </authorList>
    </citation>
    <scope>NUCLEOTIDE SEQUENCE</scope>
    <source>
        <tissue evidence="2">Leaf</tissue>
    </source>
</reference>
<keyword evidence="3" id="KW-1185">Reference proteome</keyword>
<protein>
    <submittedName>
        <fullName evidence="2">Uncharacterized protein</fullName>
    </submittedName>
</protein>
<dbReference type="EMBL" id="JAAIUW010000012">
    <property type="protein sequence ID" value="KAF7806466.1"/>
    <property type="molecule type" value="Genomic_DNA"/>
</dbReference>
<proteinExistence type="predicted"/>
<sequence length="30" mass="3142">MGDDEITGGTRNGERFSRVGSGKNSAERSA</sequence>
<evidence type="ECO:0000313" key="2">
    <source>
        <dbReference type="EMBL" id="KAF7806466.1"/>
    </source>
</evidence>
<comment type="caution">
    <text evidence="2">The sequence shown here is derived from an EMBL/GenBank/DDBJ whole genome shotgun (WGS) entry which is preliminary data.</text>
</comment>
<evidence type="ECO:0000313" key="3">
    <source>
        <dbReference type="Proteomes" id="UP000634136"/>
    </source>
</evidence>
<accession>A0A834W5D4</accession>
<feature type="region of interest" description="Disordered" evidence="1">
    <location>
        <begin position="1"/>
        <end position="30"/>
    </location>
</feature>
<name>A0A834W5D4_9FABA</name>
<evidence type="ECO:0000256" key="1">
    <source>
        <dbReference type="SAM" id="MobiDB-lite"/>
    </source>
</evidence>
<organism evidence="2 3">
    <name type="scientific">Senna tora</name>
    <dbReference type="NCBI Taxonomy" id="362788"/>
    <lineage>
        <taxon>Eukaryota</taxon>
        <taxon>Viridiplantae</taxon>
        <taxon>Streptophyta</taxon>
        <taxon>Embryophyta</taxon>
        <taxon>Tracheophyta</taxon>
        <taxon>Spermatophyta</taxon>
        <taxon>Magnoliopsida</taxon>
        <taxon>eudicotyledons</taxon>
        <taxon>Gunneridae</taxon>
        <taxon>Pentapetalae</taxon>
        <taxon>rosids</taxon>
        <taxon>fabids</taxon>
        <taxon>Fabales</taxon>
        <taxon>Fabaceae</taxon>
        <taxon>Caesalpinioideae</taxon>
        <taxon>Cassia clade</taxon>
        <taxon>Senna</taxon>
    </lineage>
</organism>